<reference evidence="3 4" key="1">
    <citation type="journal article" date="2008" name="Nature">
        <title>The genome of the choanoflagellate Monosiga brevicollis and the origin of metazoans.</title>
        <authorList>
            <consortium name="JGI Sequencing"/>
            <person name="King N."/>
            <person name="Westbrook M.J."/>
            <person name="Young S.L."/>
            <person name="Kuo A."/>
            <person name="Abedin M."/>
            <person name="Chapman J."/>
            <person name="Fairclough S."/>
            <person name="Hellsten U."/>
            <person name="Isogai Y."/>
            <person name="Letunic I."/>
            <person name="Marr M."/>
            <person name="Pincus D."/>
            <person name="Putnam N."/>
            <person name="Rokas A."/>
            <person name="Wright K.J."/>
            <person name="Zuzow R."/>
            <person name="Dirks W."/>
            <person name="Good M."/>
            <person name="Goodstein D."/>
            <person name="Lemons D."/>
            <person name="Li W."/>
            <person name="Lyons J.B."/>
            <person name="Morris A."/>
            <person name="Nichols S."/>
            <person name="Richter D.J."/>
            <person name="Salamov A."/>
            <person name="Bork P."/>
            <person name="Lim W.A."/>
            <person name="Manning G."/>
            <person name="Miller W.T."/>
            <person name="McGinnis W."/>
            <person name="Shapiro H."/>
            <person name="Tjian R."/>
            <person name="Grigoriev I.V."/>
            <person name="Rokhsar D."/>
        </authorList>
    </citation>
    <scope>NUCLEOTIDE SEQUENCE [LARGE SCALE GENOMIC DNA]</scope>
    <source>
        <strain evidence="4">MX1 / ATCC 50154</strain>
    </source>
</reference>
<dbReference type="InterPro" id="IPR036844">
    <property type="entry name" value="Hint_dom_sf"/>
</dbReference>
<evidence type="ECO:0000313" key="3">
    <source>
        <dbReference type="EMBL" id="EDQ90584.1"/>
    </source>
</evidence>
<dbReference type="RefSeq" id="XP_001744635.1">
    <property type="nucleotide sequence ID" value="XM_001744583.1"/>
</dbReference>
<dbReference type="SUPFAM" id="SSF51294">
    <property type="entry name" value="Hedgehog/intein (Hint) domain"/>
    <property type="match status" value="1"/>
</dbReference>
<sequence>MTGRAAVVLMLLLVAFGPCNVAALPGSSTTPDIVSTITTTAMASCGCTNASLFTENSPVAACRKAILIETIDRLINETFGDRLAQLEAAVQPTTTTPTCFAADTRFMLANGSSAPLTAMTTGDILKCVNNTDGTVIDCPITTMGHVEHTLETTFMRLHYVDSQNQPQVLVVTPDHFLFAPTKNMTECGNLPNGDYIAAYNFGVGSPLVVYENDCLRTTLVTAVDHVVQNGFYSPATTTTTVVAEGVVASIYSESELSPDFYDILMSPLIREVESNLPIKDYENGLHPYILKVFEIITTELTPEEAAYAYDAVDQEFRAKNGVMTKEEITQVFLDAKGSL</sequence>
<keyword evidence="4" id="KW-1185">Reference proteome</keyword>
<feature type="chain" id="PRO_5002744755" description="Hedgehog protein Hint domain-containing protein" evidence="1">
    <location>
        <begin position="24"/>
        <end position="339"/>
    </location>
</feature>
<proteinExistence type="predicted"/>
<dbReference type="GO" id="GO:0016540">
    <property type="term" value="P:protein autoprocessing"/>
    <property type="evidence" value="ECO:0007669"/>
    <property type="project" value="InterPro"/>
</dbReference>
<dbReference type="PANTHER" id="PTHR11889">
    <property type="entry name" value="HEDGEHOG"/>
    <property type="match status" value="1"/>
</dbReference>
<dbReference type="GO" id="GO:0016539">
    <property type="term" value="P:intein-mediated protein splicing"/>
    <property type="evidence" value="ECO:0007669"/>
    <property type="project" value="InterPro"/>
</dbReference>
<organism evidence="3 4">
    <name type="scientific">Monosiga brevicollis</name>
    <name type="common">Choanoflagellate</name>
    <dbReference type="NCBI Taxonomy" id="81824"/>
    <lineage>
        <taxon>Eukaryota</taxon>
        <taxon>Choanoflagellata</taxon>
        <taxon>Craspedida</taxon>
        <taxon>Salpingoecidae</taxon>
        <taxon>Monosiga</taxon>
    </lineage>
</organism>
<dbReference type="PROSITE" id="PS50817">
    <property type="entry name" value="INTEIN_N_TER"/>
    <property type="match status" value="1"/>
</dbReference>
<dbReference type="Gene3D" id="2.170.16.10">
    <property type="entry name" value="Hedgehog/Intein (Hint) domain"/>
    <property type="match status" value="1"/>
</dbReference>
<dbReference type="InterPro" id="IPR050387">
    <property type="entry name" value="Hedgehog_Signaling"/>
</dbReference>
<evidence type="ECO:0000313" key="4">
    <source>
        <dbReference type="Proteomes" id="UP000001357"/>
    </source>
</evidence>
<feature type="domain" description="Hedgehog protein Hint" evidence="2">
    <location>
        <begin position="94"/>
        <end position="255"/>
    </location>
</feature>
<dbReference type="PANTHER" id="PTHR11889:SF31">
    <property type="entry name" value="PROTEIN HEDGEHOG"/>
    <property type="match status" value="1"/>
</dbReference>
<dbReference type="InterPro" id="IPR001767">
    <property type="entry name" value="Hedgehog_Hint"/>
</dbReference>
<dbReference type="KEGG" id="mbr:MONBRDRAFT_36484"/>
<evidence type="ECO:0000256" key="1">
    <source>
        <dbReference type="SAM" id="SignalP"/>
    </source>
</evidence>
<gene>
    <name evidence="3" type="ORF">MONBRDRAFT_36484</name>
</gene>
<keyword evidence="1" id="KW-0732">Signal</keyword>
<name>A9UVI1_MONBE</name>
<feature type="signal peptide" evidence="1">
    <location>
        <begin position="1"/>
        <end position="23"/>
    </location>
</feature>
<dbReference type="GeneID" id="5890004"/>
<dbReference type="Pfam" id="PF01079">
    <property type="entry name" value="Hint"/>
    <property type="match status" value="1"/>
</dbReference>
<dbReference type="AlphaFoldDB" id="A9UVI1"/>
<accession>A9UVI1</accession>
<dbReference type="Proteomes" id="UP000001357">
    <property type="component" value="Unassembled WGS sequence"/>
</dbReference>
<evidence type="ECO:0000259" key="2">
    <source>
        <dbReference type="Pfam" id="PF01079"/>
    </source>
</evidence>
<dbReference type="EMBL" id="CH991547">
    <property type="protein sequence ID" value="EDQ90584.1"/>
    <property type="molecule type" value="Genomic_DNA"/>
</dbReference>
<protein>
    <recommendedName>
        <fullName evidence="2">Hedgehog protein Hint domain-containing protein</fullName>
    </recommendedName>
</protein>
<dbReference type="InParanoid" id="A9UVI1"/>
<dbReference type="InterPro" id="IPR006141">
    <property type="entry name" value="Intein_N"/>
</dbReference>